<evidence type="ECO:0000313" key="3">
    <source>
        <dbReference type="Proteomes" id="UP000315403"/>
    </source>
</evidence>
<protein>
    <recommendedName>
        <fullName evidence="4">6-phosphogluconolactonase</fullName>
    </recommendedName>
</protein>
<keyword evidence="1" id="KW-0732">Signal</keyword>
<organism evidence="2 3">
    <name type="scientific">Acidithiobacillus thiooxidans ATCC 19377</name>
    <dbReference type="NCBI Taxonomy" id="637390"/>
    <lineage>
        <taxon>Bacteria</taxon>
        <taxon>Pseudomonadati</taxon>
        <taxon>Pseudomonadota</taxon>
        <taxon>Acidithiobacillia</taxon>
        <taxon>Acidithiobacillales</taxon>
        <taxon>Acidithiobacillaceae</taxon>
        <taxon>Acidithiobacillus</taxon>
    </lineage>
</organism>
<comment type="caution">
    <text evidence="2">The sequence shown here is derived from an EMBL/GenBank/DDBJ whole genome shotgun (WGS) entry which is preliminary data.</text>
</comment>
<feature type="chain" id="PRO_5021797221" description="6-phosphogluconolactonase" evidence="1">
    <location>
        <begin position="20"/>
        <end position="328"/>
    </location>
</feature>
<name>A0A543Q3P8_ACITH</name>
<evidence type="ECO:0000256" key="1">
    <source>
        <dbReference type="SAM" id="SignalP"/>
    </source>
</evidence>
<dbReference type="SUPFAM" id="SSF51004">
    <property type="entry name" value="C-terminal (heme d1) domain of cytochrome cd1-nitrite reductase"/>
    <property type="match status" value="1"/>
</dbReference>
<evidence type="ECO:0008006" key="4">
    <source>
        <dbReference type="Google" id="ProtNLM"/>
    </source>
</evidence>
<accession>A0A543Q3P8</accession>
<dbReference type="Proteomes" id="UP000315403">
    <property type="component" value="Unassembled WGS sequence"/>
</dbReference>
<sequence>MKLVFVIMLIMITCPFAYANTQSINNINRIFCLINNRHHQYKIIMFKVHHSGFLGTSLSSKWLEGSPQVISVGKDGRRLYVANAVSKTITPFIVMDHTLKEDHKIHLKFSPWCIAPYKNDLFSSSLMGSKIYWLNFSHHKASIVKIFYIHKTAIDKINITRLDNRYGLLVNSAINNKLIYIPIVKSDNKRAKKDENYWHVSVVNPRYIRIKNISKDSKYGKISSRAIHLKNAKSVIIRDNGKFVYIMTNLNDMHIYRLINGKDYKQVQNLHYKKIGSNIMLSINHYLIIATNGFNHIYSYKIERSGEVDIASHKKINSNLYISYIVSS</sequence>
<evidence type="ECO:0000313" key="2">
    <source>
        <dbReference type="EMBL" id="TQN50959.1"/>
    </source>
</evidence>
<proteinExistence type="predicted"/>
<dbReference type="AlphaFoldDB" id="A0A543Q3P8"/>
<dbReference type="EMBL" id="SZUV01000001">
    <property type="protein sequence ID" value="TQN50959.1"/>
    <property type="molecule type" value="Genomic_DNA"/>
</dbReference>
<feature type="signal peptide" evidence="1">
    <location>
        <begin position="1"/>
        <end position="19"/>
    </location>
</feature>
<dbReference type="InterPro" id="IPR011048">
    <property type="entry name" value="Haem_d1_sf"/>
</dbReference>
<reference evidence="2 3" key="1">
    <citation type="submission" date="2019-03" db="EMBL/GenBank/DDBJ databases">
        <title>New insights into Acidothiobacillus thiooxidans sulfur metabolism through coupled gene expression, solution geochemistry, microscopy and spectroscopy analyses.</title>
        <authorList>
            <person name="Camacho D."/>
            <person name="Frazao R."/>
            <person name="Fouillen A."/>
            <person name="Nanci A."/>
            <person name="Lang B.F."/>
            <person name="Apte S.C."/>
            <person name="Baron C."/>
            <person name="Warren L.A."/>
        </authorList>
    </citation>
    <scope>NUCLEOTIDE SEQUENCE [LARGE SCALE GENOMIC DNA]</scope>
    <source>
        <strain evidence="2 3">ATCC 19377</strain>
    </source>
</reference>
<gene>
    <name evidence="2" type="ORF">DLNHIDIE_00821</name>
</gene>